<evidence type="ECO:0000313" key="1">
    <source>
        <dbReference type="EMBL" id="KAG6410226.1"/>
    </source>
</evidence>
<reference evidence="1" key="1">
    <citation type="submission" date="2018-01" db="EMBL/GenBank/DDBJ databases">
        <authorList>
            <person name="Mao J.F."/>
        </authorList>
    </citation>
    <scope>NUCLEOTIDE SEQUENCE</scope>
    <source>
        <strain evidence="1">Huo1</strain>
        <tissue evidence="1">Leaf</tissue>
    </source>
</reference>
<organism evidence="1">
    <name type="scientific">Salvia splendens</name>
    <name type="common">Scarlet sage</name>
    <dbReference type="NCBI Taxonomy" id="180675"/>
    <lineage>
        <taxon>Eukaryota</taxon>
        <taxon>Viridiplantae</taxon>
        <taxon>Streptophyta</taxon>
        <taxon>Embryophyta</taxon>
        <taxon>Tracheophyta</taxon>
        <taxon>Spermatophyta</taxon>
        <taxon>Magnoliopsida</taxon>
        <taxon>eudicotyledons</taxon>
        <taxon>Gunneridae</taxon>
        <taxon>Pentapetalae</taxon>
        <taxon>asterids</taxon>
        <taxon>lamiids</taxon>
        <taxon>Lamiales</taxon>
        <taxon>Lamiaceae</taxon>
        <taxon>Nepetoideae</taxon>
        <taxon>Mentheae</taxon>
        <taxon>Salviinae</taxon>
        <taxon>Salvia</taxon>
        <taxon>Salvia subgen. Calosphace</taxon>
        <taxon>core Calosphace</taxon>
    </lineage>
</organism>
<dbReference type="PANTHER" id="PTHR47076:SF12">
    <property type="entry name" value="NHL DOMAIN-CONTAINING PROTEIN"/>
    <property type="match status" value="1"/>
</dbReference>
<accession>A0A8X8XAR5</accession>
<gene>
    <name evidence="1" type="ORF">SASPL_128279</name>
</gene>
<evidence type="ECO:0000313" key="2">
    <source>
        <dbReference type="Proteomes" id="UP000298416"/>
    </source>
</evidence>
<reference evidence="1" key="2">
    <citation type="submission" date="2020-08" db="EMBL/GenBank/DDBJ databases">
        <title>Plant Genome Project.</title>
        <authorList>
            <person name="Zhang R.-G."/>
        </authorList>
    </citation>
    <scope>NUCLEOTIDE SEQUENCE</scope>
    <source>
        <strain evidence="1">Huo1</strain>
        <tissue evidence="1">Leaf</tissue>
    </source>
</reference>
<dbReference type="EMBL" id="PNBA02000010">
    <property type="protein sequence ID" value="KAG6410226.1"/>
    <property type="molecule type" value="Genomic_DNA"/>
</dbReference>
<dbReference type="PANTHER" id="PTHR47076">
    <property type="entry name" value="NHL DOMAIN PROTEIN"/>
    <property type="match status" value="1"/>
</dbReference>
<protein>
    <submittedName>
        <fullName evidence="1">Uncharacterized protein</fullName>
    </submittedName>
</protein>
<sequence length="237" mass="26831">MDKRGVAEVDELREAGMAFILGHCHVKAKAGSGLMKRIGIDVGYDFLRRNSREPTFMKSFPCASTLEVEKNRLLSFLMASQLQATTPESDCKSDVSADAFDESTFFLRRCCCVWTFPCYGTTKTKNWERISTSETEHHDGDRSWWSDGVEAFKKVREWSELVAGPKWKTFIRRFNKAPARPKSGKFQYDPCSYALNFDQGPGQNGQFEDDGVFRDFPSRYAAIPAQNSLLKDGATLT</sequence>
<name>A0A8X8XAR5_SALSN</name>
<keyword evidence="2" id="KW-1185">Reference proteome</keyword>
<dbReference type="AlphaFoldDB" id="A0A8X8XAR5"/>
<proteinExistence type="predicted"/>
<comment type="caution">
    <text evidence="1">The sequence shown here is derived from an EMBL/GenBank/DDBJ whole genome shotgun (WGS) entry which is preliminary data.</text>
</comment>
<dbReference type="Proteomes" id="UP000298416">
    <property type="component" value="Unassembled WGS sequence"/>
</dbReference>